<feature type="compositionally biased region" description="Low complexity" evidence="1">
    <location>
        <begin position="53"/>
        <end position="75"/>
    </location>
</feature>
<dbReference type="SUPFAM" id="SSF52047">
    <property type="entry name" value="RNI-like"/>
    <property type="match status" value="1"/>
</dbReference>
<dbReference type="OrthoDB" id="3270084at2759"/>
<evidence type="ECO:0000256" key="1">
    <source>
        <dbReference type="SAM" id="MobiDB-lite"/>
    </source>
</evidence>
<dbReference type="RefSeq" id="XP_001876900.1">
    <property type="nucleotide sequence ID" value="XM_001876865.1"/>
</dbReference>
<dbReference type="PANTHER" id="PTHR42057:SF2">
    <property type="entry name" value="F-BOX DOMAIN PROTEIN (AFU_ORTHOLOGUE AFUA_4G00200)-RELATED"/>
    <property type="match status" value="1"/>
</dbReference>
<protein>
    <submittedName>
        <fullName evidence="3">Predicted protein</fullName>
    </submittedName>
</protein>
<evidence type="ECO:0000313" key="4">
    <source>
        <dbReference type="Proteomes" id="UP000001194"/>
    </source>
</evidence>
<gene>
    <name evidence="3" type="ORF">LACBIDRAFT_311242</name>
</gene>
<feature type="compositionally biased region" description="Low complexity" evidence="1">
    <location>
        <begin position="1"/>
        <end position="20"/>
    </location>
</feature>
<dbReference type="KEGG" id="lbc:LACBIDRAFT_311242"/>
<dbReference type="InterPro" id="IPR001810">
    <property type="entry name" value="F-box_dom"/>
</dbReference>
<feature type="region of interest" description="Disordered" evidence="1">
    <location>
        <begin position="1"/>
        <end position="83"/>
    </location>
</feature>
<evidence type="ECO:0000259" key="2">
    <source>
        <dbReference type="PROSITE" id="PS50181"/>
    </source>
</evidence>
<dbReference type="Proteomes" id="UP000001194">
    <property type="component" value="Unassembled WGS sequence"/>
</dbReference>
<name>B0CZJ1_LACBS</name>
<keyword evidence="4" id="KW-1185">Reference proteome</keyword>
<accession>B0CZJ1</accession>
<dbReference type="EMBL" id="DS547094">
    <property type="protein sequence ID" value="EDR12636.1"/>
    <property type="molecule type" value="Genomic_DNA"/>
</dbReference>
<dbReference type="AlphaFoldDB" id="B0CZJ1"/>
<feature type="domain" description="F-box" evidence="2">
    <location>
        <begin position="94"/>
        <end position="140"/>
    </location>
</feature>
<organism evidence="4">
    <name type="scientific">Laccaria bicolor (strain S238N-H82 / ATCC MYA-4686)</name>
    <name type="common">Bicoloured deceiver</name>
    <name type="synonym">Laccaria laccata var. bicolor</name>
    <dbReference type="NCBI Taxonomy" id="486041"/>
    <lineage>
        <taxon>Eukaryota</taxon>
        <taxon>Fungi</taxon>
        <taxon>Dikarya</taxon>
        <taxon>Basidiomycota</taxon>
        <taxon>Agaricomycotina</taxon>
        <taxon>Agaricomycetes</taxon>
        <taxon>Agaricomycetidae</taxon>
        <taxon>Agaricales</taxon>
        <taxon>Agaricineae</taxon>
        <taxon>Hydnangiaceae</taxon>
        <taxon>Laccaria</taxon>
    </lineage>
</organism>
<dbReference type="InParanoid" id="B0CZJ1"/>
<sequence>MYRSGPPAFPPGAFAPGPSSTRDFPRRPRAPSPRSRALPYGPGGFLSGPGVFSSGPGASHSGPGASHSARGVLPSRPRPPPPQAMVLLPRPRALLSLPTFPPETFEQIFEYVEDSSVFLALRATCRLFCRMYTHKAFRKLSLSPLSLRNIQGTLQILRHPEFSRHVQELVLNCSEKGRIPASFIAKKISSQGKTVSGVMNIICHMGHFVHLKALRLHFYDQYVEALPIPVQGTSLDTQKASEYHEFQQEVFAALGNMRVIPRFLEFLEITLLIDGPGDVFEIGPAYPHLVQRLKCLTIRTISDAIESRKMALWTEPRSSVWAGTVVALIGPAMNSITSLNLSSDHLARISSPDWLDFLFPNLTSLSVCNVLWGDTIDGRAGLEDIILRHSTTLRTLILTDCPFFFNDRTQGVPPTWASSFRRIEEQMTRLTTFRFFVSGALYAHCNVMGSLIASSLKIHRTASFQHQIALYELQNTVKGRQMTRARTCLY</sequence>
<dbReference type="PANTHER" id="PTHR42057">
    <property type="entry name" value="F-BOX DOMAIN PROTEIN (AFU_ORTHOLOGUE AFUA_4G00200)"/>
    <property type="match status" value="1"/>
</dbReference>
<dbReference type="PROSITE" id="PS50181">
    <property type="entry name" value="FBOX"/>
    <property type="match status" value="1"/>
</dbReference>
<proteinExistence type="predicted"/>
<evidence type="ECO:0000313" key="3">
    <source>
        <dbReference type="EMBL" id="EDR12636.1"/>
    </source>
</evidence>
<reference evidence="3 4" key="1">
    <citation type="journal article" date="2008" name="Nature">
        <title>The genome of Laccaria bicolor provides insights into mycorrhizal symbiosis.</title>
        <authorList>
            <person name="Martin F."/>
            <person name="Aerts A."/>
            <person name="Ahren D."/>
            <person name="Brun A."/>
            <person name="Danchin E.G.J."/>
            <person name="Duchaussoy F."/>
            <person name="Gibon J."/>
            <person name="Kohler A."/>
            <person name="Lindquist E."/>
            <person name="Pereda V."/>
            <person name="Salamov A."/>
            <person name="Shapiro H.J."/>
            <person name="Wuyts J."/>
            <person name="Blaudez D."/>
            <person name="Buee M."/>
            <person name="Brokstein P."/>
            <person name="Canbaeck B."/>
            <person name="Cohen D."/>
            <person name="Courty P.E."/>
            <person name="Coutinho P.M."/>
            <person name="Delaruelle C."/>
            <person name="Detter J.C."/>
            <person name="Deveau A."/>
            <person name="DiFazio S."/>
            <person name="Duplessis S."/>
            <person name="Fraissinet-Tachet L."/>
            <person name="Lucic E."/>
            <person name="Frey-Klett P."/>
            <person name="Fourrey C."/>
            <person name="Feussner I."/>
            <person name="Gay G."/>
            <person name="Grimwood J."/>
            <person name="Hoegger P.J."/>
            <person name="Jain P."/>
            <person name="Kilaru S."/>
            <person name="Labbe J."/>
            <person name="Lin Y.C."/>
            <person name="Legue V."/>
            <person name="Le Tacon F."/>
            <person name="Marmeisse R."/>
            <person name="Melayah D."/>
            <person name="Montanini B."/>
            <person name="Muratet M."/>
            <person name="Nehls U."/>
            <person name="Niculita-Hirzel H."/>
            <person name="Oudot-Le Secq M.P."/>
            <person name="Peter M."/>
            <person name="Quesneville H."/>
            <person name="Rajashekar B."/>
            <person name="Reich M."/>
            <person name="Rouhier N."/>
            <person name="Schmutz J."/>
            <person name="Yin T."/>
            <person name="Chalot M."/>
            <person name="Henrissat B."/>
            <person name="Kuees U."/>
            <person name="Lucas S."/>
            <person name="Van de Peer Y."/>
            <person name="Podila G.K."/>
            <person name="Polle A."/>
            <person name="Pukkila P.J."/>
            <person name="Richardson P.M."/>
            <person name="Rouze P."/>
            <person name="Sanders I.R."/>
            <person name="Stajich J.E."/>
            <person name="Tunlid A."/>
            <person name="Tuskan G."/>
            <person name="Grigoriev I.V."/>
        </authorList>
    </citation>
    <scope>NUCLEOTIDE SEQUENCE [LARGE SCALE GENOMIC DNA]</scope>
    <source>
        <strain evidence="4">S238N-H82 / ATCC MYA-4686</strain>
    </source>
</reference>
<dbReference type="HOGENOM" id="CLU_556755_0_0_1"/>
<dbReference type="GeneID" id="6072280"/>